<evidence type="ECO:0000313" key="3">
    <source>
        <dbReference type="Proteomes" id="UP000250043"/>
    </source>
</evidence>
<reference evidence="2 3" key="1">
    <citation type="submission" date="2016-07" db="EMBL/GenBank/DDBJ databases">
        <title>Draft genome of the white-rot fungus Obba rivulosa 3A-2.</title>
        <authorList>
            <consortium name="DOE Joint Genome Institute"/>
            <person name="Miettinen O."/>
            <person name="Riley R."/>
            <person name="Acob R."/>
            <person name="Barry K."/>
            <person name="Cullen D."/>
            <person name="De Vries R."/>
            <person name="Hainaut M."/>
            <person name="Hatakka A."/>
            <person name="Henrissat B."/>
            <person name="Hilden K."/>
            <person name="Kuo R."/>
            <person name="Labutti K."/>
            <person name="Lipzen A."/>
            <person name="Makela M.R."/>
            <person name="Sandor L."/>
            <person name="Spatafora J.W."/>
            <person name="Grigoriev I.V."/>
            <person name="Hibbett D.S."/>
        </authorList>
    </citation>
    <scope>NUCLEOTIDE SEQUENCE [LARGE SCALE GENOMIC DNA]</scope>
    <source>
        <strain evidence="2 3">3A-2</strain>
    </source>
</reference>
<dbReference type="InterPro" id="IPR031355">
    <property type="entry name" value="YBL010C/LAA2-like"/>
</dbReference>
<dbReference type="Proteomes" id="UP000250043">
    <property type="component" value="Unassembled WGS sequence"/>
</dbReference>
<feature type="region of interest" description="Disordered" evidence="1">
    <location>
        <begin position="207"/>
        <end position="255"/>
    </location>
</feature>
<keyword evidence="3" id="KW-1185">Reference proteome</keyword>
<dbReference type="PANTHER" id="PTHR38698">
    <property type="entry name" value="EXPRESSED PROTEIN"/>
    <property type="match status" value="1"/>
</dbReference>
<feature type="region of interest" description="Disordered" evidence="1">
    <location>
        <begin position="92"/>
        <end position="113"/>
    </location>
</feature>
<accession>A0A8E2AXJ7</accession>
<feature type="region of interest" description="Disordered" evidence="1">
    <location>
        <begin position="1"/>
        <end position="70"/>
    </location>
</feature>
<dbReference type="PANTHER" id="PTHR38698:SF1">
    <property type="entry name" value="FUNGAL PROTEIN"/>
    <property type="match status" value="1"/>
</dbReference>
<gene>
    <name evidence="2" type="ORF">OBBRIDRAFT_773827</name>
</gene>
<dbReference type="AlphaFoldDB" id="A0A8E2AXJ7"/>
<feature type="compositionally biased region" description="Pro residues" evidence="1">
    <location>
        <begin position="217"/>
        <end position="227"/>
    </location>
</feature>
<dbReference type="Pfam" id="PF17104">
    <property type="entry name" value="YBL010C_LAA2"/>
    <property type="match status" value="1"/>
</dbReference>
<dbReference type="EMBL" id="KV722373">
    <property type="protein sequence ID" value="OCH92153.1"/>
    <property type="molecule type" value="Genomic_DNA"/>
</dbReference>
<sequence>MEDDITFGASVWGAPDNSPLTIRPAATSLGSPQPSSLDNFDDFDSFNTPAETIATSRDEDDDDFGDFGDFGDIQEIGDVPTFEEAVEFSEEVRIPSSSGKEWEPVRLDPMPSRPDLQAQVDEILEPLWATDDMSQLTEEDIRQVEGLNQILVTSESRQLYRLLLPNTPPTMQPVNWTRSRIRRQHLISLGIPVNLDEVLPRTNGKLPTLEISTRPMSAPPAPRPAPGSRPQTPVIGGGSRIGTPQPRNPQSRYDASTAAQLRLGPKPELDQSKISELLRPEHDSLTLLPLDKLESVLSELKAQTENTSSLLTYLLQTRDALQQDSETYNKLIGELVGEAQRIKTGKRTAPLRRGSGMV</sequence>
<dbReference type="OrthoDB" id="5378975at2759"/>
<evidence type="ECO:0000256" key="1">
    <source>
        <dbReference type="SAM" id="MobiDB-lite"/>
    </source>
</evidence>
<name>A0A8E2AXJ7_9APHY</name>
<organism evidence="2 3">
    <name type="scientific">Obba rivulosa</name>
    <dbReference type="NCBI Taxonomy" id="1052685"/>
    <lineage>
        <taxon>Eukaryota</taxon>
        <taxon>Fungi</taxon>
        <taxon>Dikarya</taxon>
        <taxon>Basidiomycota</taxon>
        <taxon>Agaricomycotina</taxon>
        <taxon>Agaricomycetes</taxon>
        <taxon>Polyporales</taxon>
        <taxon>Gelatoporiaceae</taxon>
        <taxon>Obba</taxon>
    </lineage>
</organism>
<evidence type="ECO:0000313" key="2">
    <source>
        <dbReference type="EMBL" id="OCH92153.1"/>
    </source>
</evidence>
<proteinExistence type="predicted"/>
<protein>
    <submittedName>
        <fullName evidence="2">Uncharacterized protein</fullName>
    </submittedName>
</protein>